<evidence type="ECO:0000313" key="2">
    <source>
        <dbReference type="Proteomes" id="UP000465812"/>
    </source>
</evidence>
<evidence type="ECO:0000313" key="1">
    <source>
        <dbReference type="EMBL" id="BBY37474.1"/>
    </source>
</evidence>
<protein>
    <submittedName>
        <fullName evidence="1">Uncharacterized protein</fullName>
    </submittedName>
</protein>
<reference evidence="1 2" key="1">
    <citation type="journal article" date="2019" name="Emerg. Microbes Infect.">
        <title>Comprehensive subspecies identification of 175 nontuberculous mycobacteria species based on 7547 genomic profiles.</title>
        <authorList>
            <person name="Matsumoto Y."/>
            <person name="Kinjo T."/>
            <person name="Motooka D."/>
            <person name="Nabeya D."/>
            <person name="Jung N."/>
            <person name="Uechi K."/>
            <person name="Horii T."/>
            <person name="Iida T."/>
            <person name="Fujita J."/>
            <person name="Nakamura S."/>
        </authorList>
    </citation>
    <scope>NUCLEOTIDE SEQUENCE [LARGE SCALE GENOMIC DNA]</scope>
    <source>
        <strain evidence="1 2">JCM 18113</strain>
    </source>
</reference>
<accession>A0ABM7JQB9</accession>
<name>A0ABM7JQB9_MYCNT</name>
<sequence>MGQASGGVEPLYQHLKRHVLVLVGCQAARSYLAQQLCDRQIPTQIDSQNQGVDEKSDQLVERRITTPGDREAHGHIVIAAQLRQEHGQGGLNHHEAGRVVLVGQPSDLLLQLCRPLHRHTGPAVIGHRRIRPISRQLQPLRHAGQGLLPVGQLRGDAAVGIGQIPQLLTLPQRVIHVLHRQRRPIRGLPGTPAGVGNAEISHQRGDRPAVGGDVMYHGDQHVLVLANAEKCCAQGDLGGQVKSVTHYRADGLLQPARRPTAGVNDLPAEVGPLSGHNQLLRYPVGRSKHGAQALLATHHVGQRHPQRLGVKAPAQPQCHWHVVNR</sequence>
<proteinExistence type="predicted"/>
<organism evidence="1 2">
    <name type="scientific">Mycobacterium mantenii</name>
    <dbReference type="NCBI Taxonomy" id="560555"/>
    <lineage>
        <taxon>Bacteria</taxon>
        <taxon>Bacillati</taxon>
        <taxon>Actinomycetota</taxon>
        <taxon>Actinomycetes</taxon>
        <taxon>Mycobacteriales</taxon>
        <taxon>Mycobacteriaceae</taxon>
        <taxon>Mycobacterium</taxon>
        <taxon>Mycobacterium avium complex (MAC)</taxon>
    </lineage>
</organism>
<gene>
    <name evidence="1" type="ORF">MMAN_16080</name>
</gene>
<dbReference type="Proteomes" id="UP000465812">
    <property type="component" value="Chromosome"/>
</dbReference>
<dbReference type="EMBL" id="AP022590">
    <property type="protein sequence ID" value="BBY37474.1"/>
    <property type="molecule type" value="Genomic_DNA"/>
</dbReference>
<keyword evidence="2" id="KW-1185">Reference proteome</keyword>